<evidence type="ECO:0000256" key="1">
    <source>
        <dbReference type="SAM" id="Phobius"/>
    </source>
</evidence>
<evidence type="ECO:0000313" key="2">
    <source>
        <dbReference type="EMBL" id="KAL3685680.1"/>
    </source>
</evidence>
<dbReference type="EMBL" id="JBJQOH010000006">
    <property type="protein sequence ID" value="KAL3685680.1"/>
    <property type="molecule type" value="Genomic_DNA"/>
</dbReference>
<keyword evidence="1" id="KW-0472">Membrane</keyword>
<evidence type="ECO:0000313" key="3">
    <source>
        <dbReference type="Proteomes" id="UP001633002"/>
    </source>
</evidence>
<dbReference type="AlphaFoldDB" id="A0ABD3H2D5"/>
<sequence>MSEVVVVELTSSFVYSVGTQSDQGLICRASGRGQSSLSHNETSRFDGWLTHRHGCKQNEDRRSSIIAEAVPTGVTAVAALLAVGGSLYALLQLNKDKLETWQARKDCEVCSGWRESGTTVKLVKEQGCARTVRDGAGCSSRLD</sequence>
<accession>A0ABD3H2D5</accession>
<proteinExistence type="predicted"/>
<protein>
    <submittedName>
        <fullName evidence="2">Uncharacterized protein</fullName>
    </submittedName>
</protein>
<comment type="caution">
    <text evidence="2">The sequence shown here is derived from an EMBL/GenBank/DDBJ whole genome shotgun (WGS) entry which is preliminary data.</text>
</comment>
<dbReference type="Proteomes" id="UP001633002">
    <property type="component" value="Unassembled WGS sequence"/>
</dbReference>
<organism evidence="2 3">
    <name type="scientific">Riccia sorocarpa</name>
    <dbReference type="NCBI Taxonomy" id="122646"/>
    <lineage>
        <taxon>Eukaryota</taxon>
        <taxon>Viridiplantae</taxon>
        <taxon>Streptophyta</taxon>
        <taxon>Embryophyta</taxon>
        <taxon>Marchantiophyta</taxon>
        <taxon>Marchantiopsida</taxon>
        <taxon>Marchantiidae</taxon>
        <taxon>Marchantiales</taxon>
        <taxon>Ricciaceae</taxon>
        <taxon>Riccia</taxon>
    </lineage>
</organism>
<keyword evidence="3" id="KW-1185">Reference proteome</keyword>
<feature type="transmembrane region" description="Helical" evidence="1">
    <location>
        <begin position="69"/>
        <end position="91"/>
    </location>
</feature>
<name>A0ABD3H2D5_9MARC</name>
<gene>
    <name evidence="2" type="ORF">R1sor_003702</name>
</gene>
<reference evidence="2 3" key="1">
    <citation type="submission" date="2024-09" db="EMBL/GenBank/DDBJ databases">
        <title>Chromosome-scale assembly of Riccia sorocarpa.</title>
        <authorList>
            <person name="Paukszto L."/>
        </authorList>
    </citation>
    <scope>NUCLEOTIDE SEQUENCE [LARGE SCALE GENOMIC DNA]</scope>
    <source>
        <strain evidence="2">LP-2024</strain>
        <tissue evidence="2">Aerial parts of the thallus</tissue>
    </source>
</reference>
<keyword evidence="1" id="KW-1133">Transmembrane helix</keyword>
<keyword evidence="1" id="KW-0812">Transmembrane</keyword>